<protein>
    <submittedName>
        <fullName evidence="2">Uncharacterized protein</fullName>
    </submittedName>
</protein>
<feature type="transmembrane region" description="Helical" evidence="1">
    <location>
        <begin position="284"/>
        <end position="306"/>
    </location>
</feature>
<evidence type="ECO:0000256" key="1">
    <source>
        <dbReference type="SAM" id="Phobius"/>
    </source>
</evidence>
<dbReference type="RefSeq" id="WP_091407813.1">
    <property type="nucleotide sequence ID" value="NZ_FOAB01000003.1"/>
</dbReference>
<evidence type="ECO:0000313" key="3">
    <source>
        <dbReference type="Proteomes" id="UP000198521"/>
    </source>
</evidence>
<name>A0A1H7N119_AQUAM</name>
<evidence type="ECO:0000313" key="2">
    <source>
        <dbReference type="EMBL" id="SEL17124.1"/>
    </source>
</evidence>
<keyword evidence="1" id="KW-0812">Transmembrane</keyword>
<proteinExistence type="predicted"/>
<dbReference type="EMBL" id="FOAB01000003">
    <property type="protein sequence ID" value="SEL17124.1"/>
    <property type="molecule type" value="Genomic_DNA"/>
</dbReference>
<feature type="transmembrane region" description="Helical" evidence="1">
    <location>
        <begin position="342"/>
        <end position="360"/>
    </location>
</feature>
<dbReference type="STRING" id="1038014.SAMN04487910_1925"/>
<accession>A0A1H7N119</accession>
<keyword evidence="1" id="KW-0472">Membrane</keyword>
<gene>
    <name evidence="2" type="ORF">SAMN04487910_1925</name>
</gene>
<dbReference type="Proteomes" id="UP000198521">
    <property type="component" value="Unassembled WGS sequence"/>
</dbReference>
<sequence length="371" mass="43667">MSKLLEDPFKLHEANQRLLRRMQSLEKHFEFKKNNIVDEQDSSYTLKFKLHNEKIDLDIEIDDFDRILVSKDIDIESKKINVDIDIWILDASLNGLHMNSHSRHYYVNAKVNYRFKKVYISNSMMDNIHFSNVVVSNLVLLNLNKRIRILTLECSLESYNIRLCKFEIFTLFNKLDNLNAENVDEAFIYKINISRSVNISENTLKKVDIRFLNISNARNTDINVIRRIKKSFEIEGNKYDYQRALVCEQKIIRRSLNRSSLLKNIPERFLLFLNAISNEFGINWIRATVFTFIVNIAGSIGVLLLLFDTSLYNINQKLIPLIFSNLSPLYNINWLQENNAGIIVYLLHLFTKILVLYGIYQTVQAFRNHSK</sequence>
<keyword evidence="3" id="KW-1185">Reference proteome</keyword>
<keyword evidence="1" id="KW-1133">Transmembrane helix</keyword>
<dbReference type="OrthoDB" id="1122808at2"/>
<dbReference type="AlphaFoldDB" id="A0A1H7N119"/>
<reference evidence="3" key="1">
    <citation type="submission" date="2016-10" db="EMBL/GenBank/DDBJ databases">
        <authorList>
            <person name="Varghese N."/>
            <person name="Submissions S."/>
        </authorList>
    </citation>
    <scope>NUCLEOTIDE SEQUENCE [LARGE SCALE GENOMIC DNA]</scope>
    <source>
        <strain evidence="3">DSM 25232 / NCIMB 14723 / 92V</strain>
    </source>
</reference>
<organism evidence="2 3">
    <name type="scientific">Aquimarina amphilecti</name>
    <dbReference type="NCBI Taxonomy" id="1038014"/>
    <lineage>
        <taxon>Bacteria</taxon>
        <taxon>Pseudomonadati</taxon>
        <taxon>Bacteroidota</taxon>
        <taxon>Flavobacteriia</taxon>
        <taxon>Flavobacteriales</taxon>
        <taxon>Flavobacteriaceae</taxon>
        <taxon>Aquimarina</taxon>
    </lineage>
</organism>